<gene>
    <name evidence="5" type="ORF">RHS01_08859</name>
    <name evidence="4" type="ORF">RHS04_01446</name>
</gene>
<protein>
    <submittedName>
        <fullName evidence="4">RNA recognition motif 2</fullName>
    </submittedName>
</protein>
<dbReference type="Proteomes" id="UP000650582">
    <property type="component" value="Unassembled WGS sequence"/>
</dbReference>
<dbReference type="EMBL" id="JACYCC010000033">
    <property type="protein sequence ID" value="KAF8684147.1"/>
    <property type="molecule type" value="Genomic_DNA"/>
</dbReference>
<evidence type="ECO:0000313" key="4">
    <source>
        <dbReference type="EMBL" id="KAF8684147.1"/>
    </source>
</evidence>
<dbReference type="Proteomes" id="UP000614334">
    <property type="component" value="Unassembled WGS sequence"/>
</dbReference>
<dbReference type="AlphaFoldDB" id="A0A8H7HER4"/>
<feature type="region of interest" description="Disordered" evidence="2">
    <location>
        <begin position="110"/>
        <end position="133"/>
    </location>
</feature>
<evidence type="ECO:0000256" key="1">
    <source>
        <dbReference type="ARBA" id="ARBA00022884"/>
    </source>
</evidence>
<evidence type="ECO:0000313" key="6">
    <source>
        <dbReference type="Proteomes" id="UP000650582"/>
    </source>
</evidence>
<dbReference type="InterPro" id="IPR007201">
    <property type="entry name" value="Mei2-like_Rrm_C"/>
</dbReference>
<feature type="region of interest" description="Disordered" evidence="2">
    <location>
        <begin position="343"/>
        <end position="436"/>
    </location>
</feature>
<name>A0A8H7HER4_9AGAM</name>
<feature type="domain" description="Mei2-like C-terminal RNA recognition motif" evidence="3">
    <location>
        <begin position="580"/>
        <end position="676"/>
    </location>
</feature>
<dbReference type="InterPro" id="IPR035979">
    <property type="entry name" value="RBD_domain_sf"/>
</dbReference>
<dbReference type="Pfam" id="PF04059">
    <property type="entry name" value="RRM_2"/>
    <property type="match status" value="1"/>
</dbReference>
<dbReference type="EMBL" id="JACYCF010000019">
    <property type="protein sequence ID" value="KAF8750848.1"/>
    <property type="molecule type" value="Genomic_DNA"/>
</dbReference>
<evidence type="ECO:0000313" key="5">
    <source>
        <dbReference type="EMBL" id="KAF8750848.1"/>
    </source>
</evidence>
<evidence type="ECO:0000256" key="2">
    <source>
        <dbReference type="SAM" id="MobiDB-lite"/>
    </source>
</evidence>
<comment type="caution">
    <text evidence="4">The sequence shown here is derived from an EMBL/GenBank/DDBJ whole genome shotgun (WGS) entry which is preliminary data.</text>
</comment>
<reference evidence="4" key="1">
    <citation type="submission" date="2020-09" db="EMBL/GenBank/DDBJ databases">
        <title>Comparative genome analyses of four rice-infecting Rhizoctonia solani isolates reveal extensive enrichment of homogalacturonan modification genes.</title>
        <authorList>
            <person name="Lee D.-Y."/>
            <person name="Jeon J."/>
            <person name="Kim K.-T."/>
            <person name="Cheong K."/>
            <person name="Song H."/>
            <person name="Choi G."/>
            <person name="Ko J."/>
            <person name="Opiyo S.O."/>
            <person name="Zuo S."/>
            <person name="Madhav S."/>
            <person name="Lee Y.-H."/>
            <person name="Wang G.-L."/>
        </authorList>
    </citation>
    <scope>NUCLEOTIDE SEQUENCE</scope>
    <source>
        <strain evidence="5">AG1-IA B2</strain>
        <strain evidence="4">AG1-IA YN-7</strain>
    </source>
</reference>
<organism evidence="4 6">
    <name type="scientific">Rhizoctonia solani</name>
    <dbReference type="NCBI Taxonomy" id="456999"/>
    <lineage>
        <taxon>Eukaryota</taxon>
        <taxon>Fungi</taxon>
        <taxon>Dikarya</taxon>
        <taxon>Basidiomycota</taxon>
        <taxon>Agaricomycotina</taxon>
        <taxon>Agaricomycetes</taxon>
        <taxon>Cantharellales</taxon>
        <taxon>Ceratobasidiaceae</taxon>
        <taxon>Rhizoctonia</taxon>
    </lineage>
</organism>
<feature type="region of interest" description="Disordered" evidence="2">
    <location>
        <begin position="462"/>
        <end position="503"/>
    </location>
</feature>
<dbReference type="PANTHER" id="PTHR23189">
    <property type="entry name" value="RNA RECOGNITION MOTIF-CONTAINING"/>
    <property type="match status" value="1"/>
</dbReference>
<accession>A0A8H7HER4</accession>
<dbReference type="SUPFAM" id="SSF54928">
    <property type="entry name" value="RNA-binding domain, RBD"/>
    <property type="match status" value="2"/>
</dbReference>
<feature type="compositionally biased region" description="Low complexity" evidence="2">
    <location>
        <begin position="375"/>
        <end position="393"/>
    </location>
</feature>
<keyword evidence="1" id="KW-0694">RNA-binding</keyword>
<proteinExistence type="predicted"/>
<dbReference type="GO" id="GO:0003723">
    <property type="term" value="F:RNA binding"/>
    <property type="evidence" value="ECO:0007669"/>
    <property type="project" value="UniProtKB-KW"/>
</dbReference>
<sequence length="767" mass="84132">MPPHPYWSPPETHIPALPMYYYDPAFSGPPFMFPASIPPSSPPGLPLQYAQEPAHIAIHSQLHPQAPAFVPSGLTAKALPRLSVPNGSPSPSPAPRIDPLAQALRRAMPKIRNSHRPAPGERRPSPESMEASSISDKFLYVEGIPRAASGDDLKTTLESLGQLRGIFVRLQAEHGVVILAFYDSRHASQALSKIQENPHKYFEAHTLSARIPSYPELKQILSDSPVLVDSDSRVYVTLVGRTTLLGPQMQGLLATFGDLKLFRVVGMHYKRFHAEFFDSRDSAQAIVTLNNHKLHGAIVHLSADPHSNVVSSSRSSNAAEDVELANLLQAADLKAPEDEHAYIEGVPFPSDGRDDTPTTPSSSGIFDHRARYGRRASTGSAFPSSSPRSASSTDNLLSDAHSPGVPFPTYPDDHSPQEPSQEPRRRRSVAHSFDSASASASSATSLSFKLFGTGTSFGKDSTPLFSLPSDRTVSTAPSTPAGLGRKMSLPPFQALPPPSNNQWTSAAVERDEEDERVDDLDGFIQVRGSHSSRSSSGLGGSAAHMCLPASARAVLDLLRDPPPERNRVDIARIEAGLDTRTTIMLKNIPNKMSTKNLIDFIEVVTPRAIDFLYLRFDFQNECNVGYAFVNFINISDLLKFMKARLGRKWNMYASEKVLGAGYANYQGKEALIEKFKNSSIMDTRPVWRPRIFYSSGEHVGLPQSFPGKYRFLQAGIFQSDLFTGAFFCCFGTVGSSIRRTRRSFAHGQPSGLYTQMHNRQIQDDHCA</sequence>
<feature type="compositionally biased region" description="Polar residues" evidence="2">
    <location>
        <begin position="469"/>
        <end position="478"/>
    </location>
</feature>
<evidence type="ECO:0000259" key="3">
    <source>
        <dbReference type="Pfam" id="PF04059"/>
    </source>
</evidence>